<dbReference type="EMBL" id="JACXZA010000006">
    <property type="protein sequence ID" value="MBD3921590.1"/>
    <property type="molecule type" value="Genomic_DNA"/>
</dbReference>
<reference evidence="5 6" key="1">
    <citation type="submission" date="2020-09" db="EMBL/GenBank/DDBJ databases">
        <title>Paenibacillus sp. strain PR3 16S rRNA gene Genome sequencing and assembly.</title>
        <authorList>
            <person name="Kim J."/>
        </authorList>
    </citation>
    <scope>NUCLEOTIDE SEQUENCE [LARGE SCALE GENOMIC DNA]</scope>
    <source>
        <strain evidence="5 6">PR3</strain>
    </source>
</reference>
<dbReference type="InterPro" id="IPR009057">
    <property type="entry name" value="Homeodomain-like_sf"/>
</dbReference>
<evidence type="ECO:0000313" key="5">
    <source>
        <dbReference type="EMBL" id="MBD3921590.1"/>
    </source>
</evidence>
<dbReference type="Pfam" id="PF12833">
    <property type="entry name" value="HTH_18"/>
    <property type="match status" value="1"/>
</dbReference>
<dbReference type="InterPro" id="IPR037923">
    <property type="entry name" value="HTH-like"/>
</dbReference>
<evidence type="ECO:0000256" key="3">
    <source>
        <dbReference type="ARBA" id="ARBA00023163"/>
    </source>
</evidence>
<dbReference type="InterPro" id="IPR018060">
    <property type="entry name" value="HTH_AraC"/>
</dbReference>
<feature type="domain" description="HTH araC/xylS-type" evidence="4">
    <location>
        <begin position="173"/>
        <end position="270"/>
    </location>
</feature>
<dbReference type="RefSeq" id="WP_191205885.1">
    <property type="nucleotide sequence ID" value="NZ_JACXZA010000006.1"/>
</dbReference>
<proteinExistence type="predicted"/>
<evidence type="ECO:0000313" key="6">
    <source>
        <dbReference type="Proteomes" id="UP000609346"/>
    </source>
</evidence>
<dbReference type="PROSITE" id="PS01124">
    <property type="entry name" value="HTH_ARAC_FAMILY_2"/>
    <property type="match status" value="1"/>
</dbReference>
<dbReference type="SUPFAM" id="SSF46689">
    <property type="entry name" value="Homeodomain-like"/>
    <property type="match status" value="2"/>
</dbReference>
<dbReference type="PANTHER" id="PTHR43280">
    <property type="entry name" value="ARAC-FAMILY TRANSCRIPTIONAL REGULATOR"/>
    <property type="match status" value="1"/>
</dbReference>
<dbReference type="Proteomes" id="UP000609346">
    <property type="component" value="Unassembled WGS sequence"/>
</dbReference>
<keyword evidence="2" id="KW-0238">DNA-binding</keyword>
<dbReference type="SUPFAM" id="SSF51215">
    <property type="entry name" value="Regulatory protein AraC"/>
    <property type="match status" value="1"/>
</dbReference>
<organism evidence="5 6">
    <name type="scientific">Paenibacillus terricola</name>
    <dbReference type="NCBI Taxonomy" id="2763503"/>
    <lineage>
        <taxon>Bacteria</taxon>
        <taxon>Bacillati</taxon>
        <taxon>Bacillota</taxon>
        <taxon>Bacilli</taxon>
        <taxon>Bacillales</taxon>
        <taxon>Paenibacillaceae</taxon>
        <taxon>Paenibacillus</taxon>
    </lineage>
</organism>
<protein>
    <submittedName>
        <fullName evidence="5">AraC family transcriptional regulator</fullName>
    </submittedName>
</protein>
<accession>A0ABR8N065</accession>
<keyword evidence="6" id="KW-1185">Reference proteome</keyword>
<evidence type="ECO:0000256" key="2">
    <source>
        <dbReference type="ARBA" id="ARBA00023125"/>
    </source>
</evidence>
<comment type="caution">
    <text evidence="5">The sequence shown here is derived from an EMBL/GenBank/DDBJ whole genome shotgun (WGS) entry which is preliminary data.</text>
</comment>
<name>A0ABR8N065_9BACL</name>
<dbReference type="Gene3D" id="1.10.10.60">
    <property type="entry name" value="Homeodomain-like"/>
    <property type="match status" value="2"/>
</dbReference>
<gene>
    <name evidence="5" type="ORF">H8B09_22670</name>
</gene>
<dbReference type="SMART" id="SM00342">
    <property type="entry name" value="HTH_ARAC"/>
    <property type="match status" value="1"/>
</dbReference>
<keyword evidence="3" id="KW-0804">Transcription</keyword>
<sequence>MIYDDLLLRRLNQIEVEHALSGISRKDSGWTYDAKNSDLTRLFYPVNGKGWLRIEHKEFVMEPGFLYMLPGSVDLAYGTAGDEELVFYWTHFKMNLGGFQLLTELDIPFVVAAPDKHEATDLYEKLIGLQQVDTLLQSWRTRAVLLELLACFLEGAGLEQAFMNKRDKLDPFRDSLAYIEEHLSESISIEQLASIECMHPNYFTTIFKSVVGSSPVNYMNERRLEQARTLLEQTTLNVSDIAGRIGMQNHYLSRLFKQQYGITPRRYRELSQSIDGAMQPIPELQRQARMETVKNTVEGVRQGVEADERD</sequence>
<evidence type="ECO:0000259" key="4">
    <source>
        <dbReference type="PROSITE" id="PS01124"/>
    </source>
</evidence>
<evidence type="ECO:0000256" key="1">
    <source>
        <dbReference type="ARBA" id="ARBA00023015"/>
    </source>
</evidence>
<dbReference type="PANTHER" id="PTHR43280:SF28">
    <property type="entry name" value="HTH-TYPE TRANSCRIPTIONAL ACTIVATOR RHAS"/>
    <property type="match status" value="1"/>
</dbReference>
<keyword evidence="1" id="KW-0805">Transcription regulation</keyword>